<evidence type="ECO:0000313" key="3">
    <source>
        <dbReference type="EMBL" id="MBT0958741.1"/>
    </source>
</evidence>
<accession>A0AAP2CSJ4</accession>
<sequence>MRRIGAWLGLCLGLSACLPAQDGPAPPAQGFRTAQGEITSIALFSPARASGDWVELARFAAPGEAGCRFCRFSLSAQRGGLVLQPKGGSLSLLRPSGPGRMLPKGQANGDEWWVLWVDADYRTMVVGTPSGSMGYVFNRPGGISADRRKIARDVLGWAGYDGARLLWHDG</sequence>
<protein>
    <submittedName>
        <fullName evidence="3">Lipocalin family protein</fullName>
    </submittedName>
</protein>
<dbReference type="Pfam" id="PF08212">
    <property type="entry name" value="Lipocalin_2"/>
    <property type="match status" value="1"/>
</dbReference>
<name>A0AAP2CSJ4_9RHOB</name>
<proteinExistence type="predicted"/>
<dbReference type="PROSITE" id="PS51257">
    <property type="entry name" value="PROKAR_LIPOPROTEIN"/>
    <property type="match status" value="1"/>
</dbReference>
<gene>
    <name evidence="3" type="ORF">IV417_15230</name>
</gene>
<dbReference type="AlphaFoldDB" id="A0AAP2CSJ4"/>
<evidence type="ECO:0000256" key="1">
    <source>
        <dbReference type="SAM" id="SignalP"/>
    </source>
</evidence>
<dbReference type="InterPro" id="IPR012674">
    <property type="entry name" value="Calycin"/>
</dbReference>
<keyword evidence="4" id="KW-1185">Reference proteome</keyword>
<dbReference type="InterPro" id="IPR000566">
    <property type="entry name" value="Lipocln_cytosolic_FA-bd_dom"/>
</dbReference>
<evidence type="ECO:0000259" key="2">
    <source>
        <dbReference type="Pfam" id="PF08212"/>
    </source>
</evidence>
<keyword evidence="1" id="KW-0732">Signal</keyword>
<comment type="caution">
    <text evidence="3">The sequence shown here is derived from an EMBL/GenBank/DDBJ whole genome shotgun (WGS) entry which is preliminary data.</text>
</comment>
<dbReference type="RefSeq" id="WP_327794962.1">
    <property type="nucleotide sequence ID" value="NZ_JADQAZ010000003.1"/>
</dbReference>
<evidence type="ECO:0000313" key="4">
    <source>
        <dbReference type="Proteomes" id="UP001315686"/>
    </source>
</evidence>
<feature type="signal peptide" evidence="1">
    <location>
        <begin position="1"/>
        <end position="20"/>
    </location>
</feature>
<feature type="chain" id="PRO_5042914494" evidence="1">
    <location>
        <begin position="21"/>
        <end position="170"/>
    </location>
</feature>
<dbReference type="EMBL" id="JADQAZ010000003">
    <property type="protein sequence ID" value="MBT0958741.1"/>
    <property type="molecule type" value="Genomic_DNA"/>
</dbReference>
<feature type="domain" description="Lipocalin/cytosolic fatty-acid binding" evidence="2">
    <location>
        <begin position="110"/>
        <end position="167"/>
    </location>
</feature>
<dbReference type="Gene3D" id="2.40.128.20">
    <property type="match status" value="1"/>
</dbReference>
<reference evidence="3 4" key="1">
    <citation type="journal article" date="2021" name="Arch. Microbiol.">
        <title>Harenicola maris gen. nov., sp. nov. isolated from the Sea of Japan shallow sediments.</title>
        <authorList>
            <person name="Romanenko L.A."/>
            <person name="Kurilenko V.V."/>
            <person name="Chernysheva N.Y."/>
            <person name="Tekutyeva L.A."/>
            <person name="Velansky P.V."/>
            <person name="Svetashev V.I."/>
            <person name="Isaeva M.P."/>
        </authorList>
    </citation>
    <scope>NUCLEOTIDE SEQUENCE [LARGE SCALE GENOMIC DNA]</scope>
    <source>
        <strain evidence="3 4">KMM 3653</strain>
    </source>
</reference>
<dbReference type="SUPFAM" id="SSF50814">
    <property type="entry name" value="Lipocalins"/>
    <property type="match status" value="1"/>
</dbReference>
<dbReference type="Proteomes" id="UP001315686">
    <property type="component" value="Unassembled WGS sequence"/>
</dbReference>
<organism evidence="3 4">
    <name type="scientific">Harenicola maris</name>
    <dbReference type="NCBI Taxonomy" id="2841044"/>
    <lineage>
        <taxon>Bacteria</taxon>
        <taxon>Pseudomonadati</taxon>
        <taxon>Pseudomonadota</taxon>
        <taxon>Alphaproteobacteria</taxon>
        <taxon>Rhodobacterales</taxon>
        <taxon>Paracoccaceae</taxon>
        <taxon>Harenicola</taxon>
    </lineage>
</organism>